<comment type="caution">
    <text evidence="1">The sequence shown here is derived from an EMBL/GenBank/DDBJ whole genome shotgun (WGS) entry which is preliminary data.</text>
</comment>
<accession>A0A9D4VMK7</accession>
<organism evidence="1 2">
    <name type="scientific">Pisum sativum</name>
    <name type="common">Garden pea</name>
    <name type="synonym">Lathyrus oleraceus</name>
    <dbReference type="NCBI Taxonomy" id="3888"/>
    <lineage>
        <taxon>Eukaryota</taxon>
        <taxon>Viridiplantae</taxon>
        <taxon>Streptophyta</taxon>
        <taxon>Embryophyta</taxon>
        <taxon>Tracheophyta</taxon>
        <taxon>Spermatophyta</taxon>
        <taxon>Magnoliopsida</taxon>
        <taxon>eudicotyledons</taxon>
        <taxon>Gunneridae</taxon>
        <taxon>Pentapetalae</taxon>
        <taxon>rosids</taxon>
        <taxon>fabids</taxon>
        <taxon>Fabales</taxon>
        <taxon>Fabaceae</taxon>
        <taxon>Papilionoideae</taxon>
        <taxon>50 kb inversion clade</taxon>
        <taxon>NPAAA clade</taxon>
        <taxon>Hologalegina</taxon>
        <taxon>IRL clade</taxon>
        <taxon>Fabeae</taxon>
        <taxon>Lathyrus</taxon>
    </lineage>
</organism>
<keyword evidence="2" id="KW-1185">Reference proteome</keyword>
<dbReference type="EMBL" id="JAMSHJ010000007">
    <property type="protein sequence ID" value="KAI5386744.1"/>
    <property type="molecule type" value="Genomic_DNA"/>
</dbReference>
<dbReference type="AlphaFoldDB" id="A0A9D4VMK7"/>
<gene>
    <name evidence="1" type="ORF">KIW84_073047</name>
</gene>
<sequence length="114" mass="12333">MNCAEIGVLKESNKVRLSCFLECRHGGALETEVGLEILSYLTNETLERKLADQKLSALLVLTDFTESDGSWPETMWLLHSSGGRSRLTSGFGCQLLPWGFAAGGLASSLLGTCH</sequence>
<evidence type="ECO:0000313" key="1">
    <source>
        <dbReference type="EMBL" id="KAI5386744.1"/>
    </source>
</evidence>
<dbReference type="Gramene" id="Psat07G0304700-T1">
    <property type="protein sequence ID" value="KAI5386744.1"/>
    <property type="gene ID" value="KIW84_073047"/>
</dbReference>
<name>A0A9D4VMK7_PEA</name>
<proteinExistence type="predicted"/>
<dbReference type="Proteomes" id="UP001058974">
    <property type="component" value="Chromosome 7"/>
</dbReference>
<evidence type="ECO:0000313" key="2">
    <source>
        <dbReference type="Proteomes" id="UP001058974"/>
    </source>
</evidence>
<protein>
    <submittedName>
        <fullName evidence="1">Uncharacterized protein</fullName>
    </submittedName>
</protein>
<reference evidence="1 2" key="1">
    <citation type="journal article" date="2022" name="Nat. Genet.">
        <title>Improved pea reference genome and pan-genome highlight genomic features and evolutionary characteristics.</title>
        <authorList>
            <person name="Yang T."/>
            <person name="Liu R."/>
            <person name="Luo Y."/>
            <person name="Hu S."/>
            <person name="Wang D."/>
            <person name="Wang C."/>
            <person name="Pandey M.K."/>
            <person name="Ge S."/>
            <person name="Xu Q."/>
            <person name="Li N."/>
            <person name="Li G."/>
            <person name="Huang Y."/>
            <person name="Saxena R.K."/>
            <person name="Ji Y."/>
            <person name="Li M."/>
            <person name="Yan X."/>
            <person name="He Y."/>
            <person name="Liu Y."/>
            <person name="Wang X."/>
            <person name="Xiang C."/>
            <person name="Varshney R.K."/>
            <person name="Ding H."/>
            <person name="Gao S."/>
            <person name="Zong X."/>
        </authorList>
    </citation>
    <scope>NUCLEOTIDE SEQUENCE [LARGE SCALE GENOMIC DNA]</scope>
    <source>
        <strain evidence="1 2">cv. Zhongwan 6</strain>
    </source>
</reference>